<protein>
    <recommendedName>
        <fullName evidence="3">F-box domain-containing protein</fullName>
    </recommendedName>
</protein>
<dbReference type="EMBL" id="BQKI01000088">
    <property type="protein sequence ID" value="GJN35296.1"/>
    <property type="molecule type" value="Genomic_DNA"/>
</dbReference>
<evidence type="ECO:0000313" key="2">
    <source>
        <dbReference type="Proteomes" id="UP001054889"/>
    </source>
</evidence>
<accession>A0AAV5FLY4</accession>
<reference evidence="1" key="1">
    <citation type="journal article" date="2018" name="DNA Res.">
        <title>Multiple hybrid de novo genome assembly of finger millet, an orphan allotetraploid crop.</title>
        <authorList>
            <person name="Hatakeyama M."/>
            <person name="Aluri S."/>
            <person name="Balachadran M.T."/>
            <person name="Sivarajan S.R."/>
            <person name="Patrignani A."/>
            <person name="Gruter S."/>
            <person name="Poveda L."/>
            <person name="Shimizu-Inatsugi R."/>
            <person name="Baeten J."/>
            <person name="Francoijs K.J."/>
            <person name="Nataraja K.N."/>
            <person name="Reddy Y.A.N."/>
            <person name="Phadnis S."/>
            <person name="Ravikumar R.L."/>
            <person name="Schlapbach R."/>
            <person name="Sreeman S.M."/>
            <person name="Shimizu K.K."/>
        </authorList>
    </citation>
    <scope>NUCLEOTIDE SEQUENCE</scope>
</reference>
<reference evidence="1" key="2">
    <citation type="submission" date="2021-12" db="EMBL/GenBank/DDBJ databases">
        <title>Resequencing data analysis of finger millet.</title>
        <authorList>
            <person name="Hatakeyama M."/>
            <person name="Aluri S."/>
            <person name="Balachadran M.T."/>
            <person name="Sivarajan S.R."/>
            <person name="Poveda L."/>
            <person name="Shimizu-Inatsugi R."/>
            <person name="Schlapbach R."/>
            <person name="Sreeman S.M."/>
            <person name="Shimizu K.K."/>
        </authorList>
    </citation>
    <scope>NUCLEOTIDE SEQUENCE</scope>
</reference>
<dbReference type="PANTHER" id="PTHR33207">
    <property type="entry name" value="F-BOX DOMAIN CONTAINING PROTEIN-RELATED"/>
    <property type="match status" value="1"/>
</dbReference>
<dbReference type="Proteomes" id="UP001054889">
    <property type="component" value="Unassembled WGS sequence"/>
</dbReference>
<keyword evidence="2" id="KW-1185">Reference proteome</keyword>
<dbReference type="SUPFAM" id="SSF81383">
    <property type="entry name" value="F-box domain"/>
    <property type="match status" value="1"/>
</dbReference>
<dbReference type="AlphaFoldDB" id="A0AAV5FLY4"/>
<comment type="caution">
    <text evidence="1">The sequence shown here is derived from an EMBL/GenBank/DDBJ whole genome shotgun (WGS) entry which is preliminary data.</text>
</comment>
<sequence>MTNIGDDLLELILVRIRSPVRLIRAAATCKPWRRVISGAGFLRRFGSLHSPLLLGHYYVRGQTFFVPNDDHASLDFLHSTPNRIGDHPELTDCRGGLLLFAPSISLLVVCDPWAGQYKTVSVPCTWVDCNTRCRLGLFLLPAEGVEVTGTKLQMSEFRVLHVHMDQKINGRLFVTVSVFCARRNYWHLSSSTDTEDVIAGTTAARVSLYAGSSPS</sequence>
<evidence type="ECO:0000313" key="1">
    <source>
        <dbReference type="EMBL" id="GJN35296.1"/>
    </source>
</evidence>
<name>A0AAV5FLY4_ELECO</name>
<gene>
    <name evidence="1" type="primary">gb24050</name>
    <name evidence="1" type="ORF">PR202_gb24050</name>
</gene>
<dbReference type="InterPro" id="IPR036047">
    <property type="entry name" value="F-box-like_dom_sf"/>
</dbReference>
<evidence type="ECO:0008006" key="3">
    <source>
        <dbReference type="Google" id="ProtNLM"/>
    </source>
</evidence>
<proteinExistence type="predicted"/>
<organism evidence="1 2">
    <name type="scientific">Eleusine coracana subsp. coracana</name>
    <dbReference type="NCBI Taxonomy" id="191504"/>
    <lineage>
        <taxon>Eukaryota</taxon>
        <taxon>Viridiplantae</taxon>
        <taxon>Streptophyta</taxon>
        <taxon>Embryophyta</taxon>
        <taxon>Tracheophyta</taxon>
        <taxon>Spermatophyta</taxon>
        <taxon>Magnoliopsida</taxon>
        <taxon>Liliopsida</taxon>
        <taxon>Poales</taxon>
        <taxon>Poaceae</taxon>
        <taxon>PACMAD clade</taxon>
        <taxon>Chloridoideae</taxon>
        <taxon>Cynodonteae</taxon>
        <taxon>Eleusininae</taxon>
        <taxon>Eleusine</taxon>
    </lineage>
</organism>